<gene>
    <name evidence="2" type="ORF">QBC42DRAFT_292942</name>
</gene>
<reference evidence="2" key="1">
    <citation type="journal article" date="2023" name="Mol. Phylogenet. Evol.">
        <title>Genome-scale phylogeny and comparative genomics of the fungal order Sordariales.</title>
        <authorList>
            <person name="Hensen N."/>
            <person name="Bonometti L."/>
            <person name="Westerberg I."/>
            <person name="Brannstrom I.O."/>
            <person name="Guillou S."/>
            <person name="Cros-Aarteil S."/>
            <person name="Calhoun S."/>
            <person name="Haridas S."/>
            <person name="Kuo A."/>
            <person name="Mondo S."/>
            <person name="Pangilinan J."/>
            <person name="Riley R."/>
            <person name="LaButti K."/>
            <person name="Andreopoulos B."/>
            <person name="Lipzen A."/>
            <person name="Chen C."/>
            <person name="Yan M."/>
            <person name="Daum C."/>
            <person name="Ng V."/>
            <person name="Clum A."/>
            <person name="Steindorff A."/>
            <person name="Ohm R.A."/>
            <person name="Martin F."/>
            <person name="Silar P."/>
            <person name="Natvig D.O."/>
            <person name="Lalanne C."/>
            <person name="Gautier V."/>
            <person name="Ament-Velasquez S.L."/>
            <person name="Kruys A."/>
            <person name="Hutchinson M.I."/>
            <person name="Powell A.J."/>
            <person name="Barry K."/>
            <person name="Miller A.N."/>
            <person name="Grigoriev I.V."/>
            <person name="Debuchy R."/>
            <person name="Gladieux P."/>
            <person name="Hiltunen Thoren M."/>
            <person name="Johannesson H."/>
        </authorList>
    </citation>
    <scope>NUCLEOTIDE SEQUENCE</scope>
    <source>
        <strain evidence="2">PSN324</strain>
    </source>
</reference>
<evidence type="ECO:0000313" key="2">
    <source>
        <dbReference type="EMBL" id="KAK4466777.1"/>
    </source>
</evidence>
<proteinExistence type="predicted"/>
<dbReference type="PANTHER" id="PTHR35910:SF6">
    <property type="entry name" value="2EXR DOMAIN-CONTAINING PROTEIN"/>
    <property type="match status" value="1"/>
</dbReference>
<dbReference type="EMBL" id="MU864929">
    <property type="protein sequence ID" value="KAK4466777.1"/>
    <property type="molecule type" value="Genomic_DNA"/>
</dbReference>
<dbReference type="PANTHER" id="PTHR35910">
    <property type="entry name" value="2EXR DOMAIN-CONTAINING PROTEIN"/>
    <property type="match status" value="1"/>
</dbReference>
<accession>A0AAV9I5H1</accession>
<dbReference type="InterPro" id="IPR045518">
    <property type="entry name" value="2EXR"/>
</dbReference>
<protein>
    <recommendedName>
        <fullName evidence="1">2EXR domain-containing protein</fullName>
    </recommendedName>
</protein>
<evidence type="ECO:0000313" key="3">
    <source>
        <dbReference type="Proteomes" id="UP001321749"/>
    </source>
</evidence>
<organism evidence="2 3">
    <name type="scientific">Cladorrhinum samala</name>
    <dbReference type="NCBI Taxonomy" id="585594"/>
    <lineage>
        <taxon>Eukaryota</taxon>
        <taxon>Fungi</taxon>
        <taxon>Dikarya</taxon>
        <taxon>Ascomycota</taxon>
        <taxon>Pezizomycotina</taxon>
        <taxon>Sordariomycetes</taxon>
        <taxon>Sordariomycetidae</taxon>
        <taxon>Sordariales</taxon>
        <taxon>Podosporaceae</taxon>
        <taxon>Cladorrhinum</taxon>
    </lineage>
</organism>
<keyword evidence="3" id="KW-1185">Reference proteome</keyword>
<comment type="caution">
    <text evidence="2">The sequence shown here is derived from an EMBL/GenBank/DDBJ whole genome shotgun (WGS) entry which is preliminary data.</text>
</comment>
<dbReference type="Proteomes" id="UP001321749">
    <property type="component" value="Unassembled WGS sequence"/>
</dbReference>
<evidence type="ECO:0000259" key="1">
    <source>
        <dbReference type="Pfam" id="PF20150"/>
    </source>
</evidence>
<feature type="domain" description="2EXR" evidence="1">
    <location>
        <begin position="46"/>
        <end position="157"/>
    </location>
</feature>
<dbReference type="Pfam" id="PF20150">
    <property type="entry name" value="2EXR"/>
    <property type="match status" value="1"/>
</dbReference>
<dbReference type="AlphaFoldDB" id="A0AAV9I5H1"/>
<name>A0AAV9I5H1_9PEZI</name>
<sequence>MLPPSQDHSCKSDGDSIRVPVMDPTISTAQLGSSNLATAPTKLERFELFPKLPAEIRIKIWKATIGPRKVFCGLYTSEENLKNDARQLFTWFIATGNPPAMDSCIEARTELLPYYNSYLELGSRLSCYREWVVGLRSGQQPHSSWSRVRFDPDRDILAQDLTILIHREDTSRDIARPRTYLCVSSRGDNAPVCAGMISGVCLDEWDVAICPIIDLEGHTMFPITPDDLRLDFLKHVFIDIRVEEAQSELGPSFEPWGVVGSHAAHELEVLFDLGRRCYRTVTFKVHLEGRSYMIRLVTVGRLGKWETKYKHGNVPKPMLWGDIHNKEDAVSKLRDDGAIMARTAKQCLFLVVDPTSAEDRDLEVRCSDMLVSMASRTPSSDDGIRQNCISFVEQVIQTRAADPHSRPVVSMLHGICGKNYGLDESHYRQFDWE</sequence>
<reference evidence="2" key="2">
    <citation type="submission" date="2023-06" db="EMBL/GenBank/DDBJ databases">
        <authorList>
            <consortium name="Lawrence Berkeley National Laboratory"/>
            <person name="Mondo S.J."/>
            <person name="Hensen N."/>
            <person name="Bonometti L."/>
            <person name="Westerberg I."/>
            <person name="Brannstrom I.O."/>
            <person name="Guillou S."/>
            <person name="Cros-Aarteil S."/>
            <person name="Calhoun S."/>
            <person name="Haridas S."/>
            <person name="Kuo A."/>
            <person name="Pangilinan J."/>
            <person name="Riley R."/>
            <person name="Labutti K."/>
            <person name="Andreopoulos B."/>
            <person name="Lipzen A."/>
            <person name="Chen C."/>
            <person name="Yanf M."/>
            <person name="Daum C."/>
            <person name="Ng V."/>
            <person name="Clum A."/>
            <person name="Steindorff A."/>
            <person name="Ohm R."/>
            <person name="Martin F."/>
            <person name="Silar P."/>
            <person name="Natvig D."/>
            <person name="Lalanne C."/>
            <person name="Gautier V."/>
            <person name="Ament-Velasquez S.L."/>
            <person name="Kruys A."/>
            <person name="Hutchinson M.I."/>
            <person name="Powell A.J."/>
            <person name="Barry K."/>
            <person name="Miller A.N."/>
            <person name="Grigoriev I.V."/>
            <person name="Debuchy R."/>
            <person name="Gladieux P."/>
            <person name="Thoren M.H."/>
            <person name="Johannesson H."/>
        </authorList>
    </citation>
    <scope>NUCLEOTIDE SEQUENCE</scope>
    <source>
        <strain evidence="2">PSN324</strain>
    </source>
</reference>